<proteinExistence type="predicted"/>
<evidence type="ECO:0000256" key="4">
    <source>
        <dbReference type="PROSITE-ProRule" id="PRU00091"/>
    </source>
</evidence>
<evidence type="ECO:0000313" key="6">
    <source>
        <dbReference type="Proteomes" id="UP000095280"/>
    </source>
</evidence>
<keyword evidence="1" id="KW-0479">Metal-binding</keyword>
<evidence type="ECO:0000259" key="5">
    <source>
        <dbReference type="PROSITE" id="PS50178"/>
    </source>
</evidence>
<dbReference type="PANTHER" id="PTHR46465:SF2">
    <property type="entry name" value="LATERAL SIGNALING TARGET PROTEIN 2 HOMOLOG"/>
    <property type="match status" value="1"/>
</dbReference>
<evidence type="ECO:0000256" key="1">
    <source>
        <dbReference type="ARBA" id="ARBA00022723"/>
    </source>
</evidence>
<dbReference type="Pfam" id="PF01363">
    <property type="entry name" value="FYVE"/>
    <property type="match status" value="1"/>
</dbReference>
<dbReference type="InterPro" id="IPR011011">
    <property type="entry name" value="Znf_FYVE_PHD"/>
</dbReference>
<dbReference type="GO" id="GO:0031901">
    <property type="term" value="C:early endosome membrane"/>
    <property type="evidence" value="ECO:0007669"/>
    <property type="project" value="TreeGrafter"/>
</dbReference>
<dbReference type="PROSITE" id="PS50178">
    <property type="entry name" value="ZF_FYVE"/>
    <property type="match status" value="1"/>
</dbReference>
<dbReference type="SMART" id="SM00064">
    <property type="entry name" value="FYVE"/>
    <property type="match status" value="1"/>
</dbReference>
<dbReference type="InterPro" id="IPR000306">
    <property type="entry name" value="Znf_FYVE"/>
</dbReference>
<dbReference type="InterPro" id="IPR017455">
    <property type="entry name" value="Znf_FYVE-rel"/>
</dbReference>
<dbReference type="Proteomes" id="UP000095280">
    <property type="component" value="Unplaced"/>
</dbReference>
<dbReference type="WBParaSite" id="maker-unitig_19648-snap-gene-0.2-mRNA-1">
    <property type="protein sequence ID" value="maker-unitig_19648-snap-gene-0.2-mRNA-1"/>
    <property type="gene ID" value="maker-unitig_19648-snap-gene-0.2"/>
</dbReference>
<dbReference type="AlphaFoldDB" id="A0A1I8F3Y0"/>
<accession>A0A1I8F3Y0</accession>
<feature type="domain" description="FYVE-type" evidence="5">
    <location>
        <begin position="324"/>
        <end position="366"/>
    </location>
</feature>
<dbReference type="InterPro" id="IPR051118">
    <property type="entry name" value="LST-2"/>
</dbReference>
<dbReference type="InterPro" id="IPR013083">
    <property type="entry name" value="Znf_RING/FYVE/PHD"/>
</dbReference>
<evidence type="ECO:0000313" key="7">
    <source>
        <dbReference type="WBParaSite" id="maker-unitig_19648-snap-gene-0.2-mRNA-1"/>
    </source>
</evidence>
<name>A0A1I8F3Y0_9PLAT</name>
<reference evidence="7" key="1">
    <citation type="submission" date="2016-11" db="UniProtKB">
        <authorList>
            <consortium name="WormBaseParasite"/>
        </authorList>
    </citation>
    <scope>IDENTIFICATION</scope>
</reference>
<keyword evidence="2 4" id="KW-0863">Zinc-finger</keyword>
<sequence length="381" mass="41663">SGSELLSRYYAADQELVRVAQQIKRLDADKQQDRVSELIGELQRMPAASHEAHARINERAHTRSKASERFPYEIPRRSGSGGSEGQLWYASECLAAGSSILYREVTREGEKTPACSVTRPAAVTSVRSPGRIAGCWTSWPCFDRILAEFELSYVSAMVPVKTMTEMDQLQEVAVLLRPGPWLAGTSAGDDIDECEPTLMIVLPRLAVLHGLLPSGPRQVVSRKLKQSDRDRLVRRLCLTESGDATDAEADVDADADRVAGLFKVIAGVADQIQSNYAWELRYLLRCVYNLHCSEAVDEAAASAAASTATLAVEEGLDAFDWQAFTITRRRHHCRACGGLFCSACTRARRALPVLGFDSPVRLCDACCVSAAAVNENNGDRA</sequence>
<dbReference type="SUPFAM" id="SSF57903">
    <property type="entry name" value="FYVE/PHD zinc finger"/>
    <property type="match status" value="1"/>
</dbReference>
<evidence type="ECO:0000256" key="3">
    <source>
        <dbReference type="ARBA" id="ARBA00022833"/>
    </source>
</evidence>
<keyword evidence="6" id="KW-1185">Reference proteome</keyword>
<protein>
    <submittedName>
        <fullName evidence="7">FYVE-type domain-containing protein</fullName>
    </submittedName>
</protein>
<evidence type="ECO:0000256" key="2">
    <source>
        <dbReference type="ARBA" id="ARBA00022771"/>
    </source>
</evidence>
<dbReference type="Gene3D" id="3.30.40.10">
    <property type="entry name" value="Zinc/RING finger domain, C3HC4 (zinc finger)"/>
    <property type="match status" value="1"/>
</dbReference>
<organism evidence="6 7">
    <name type="scientific">Macrostomum lignano</name>
    <dbReference type="NCBI Taxonomy" id="282301"/>
    <lineage>
        <taxon>Eukaryota</taxon>
        <taxon>Metazoa</taxon>
        <taxon>Spiralia</taxon>
        <taxon>Lophotrochozoa</taxon>
        <taxon>Platyhelminthes</taxon>
        <taxon>Rhabditophora</taxon>
        <taxon>Macrostomorpha</taxon>
        <taxon>Macrostomida</taxon>
        <taxon>Macrostomidae</taxon>
        <taxon>Macrostomum</taxon>
    </lineage>
</organism>
<dbReference type="GO" id="GO:0008270">
    <property type="term" value="F:zinc ion binding"/>
    <property type="evidence" value="ECO:0007669"/>
    <property type="project" value="UniProtKB-KW"/>
</dbReference>
<keyword evidence="3" id="KW-0862">Zinc</keyword>
<dbReference type="PANTHER" id="PTHR46465">
    <property type="entry name" value="LATERAL SIGNALING TARGET PROTEIN 2 HOMOLOG"/>
    <property type="match status" value="1"/>
</dbReference>